<proteinExistence type="predicted"/>
<evidence type="ECO:0008006" key="4">
    <source>
        <dbReference type="Google" id="ProtNLM"/>
    </source>
</evidence>
<gene>
    <name evidence="2" type="ORF">CPA56_05510</name>
</gene>
<evidence type="ECO:0000313" key="3">
    <source>
        <dbReference type="Proteomes" id="UP000765338"/>
    </source>
</evidence>
<accession>A0ABR5ZSZ7</accession>
<protein>
    <recommendedName>
        <fullName evidence="4">Polymer-forming cytoskeletal protein</fullName>
    </recommendedName>
</protein>
<evidence type="ECO:0000256" key="1">
    <source>
        <dbReference type="SAM" id="MobiDB-lite"/>
    </source>
</evidence>
<dbReference type="Proteomes" id="UP000765338">
    <property type="component" value="Unassembled WGS sequence"/>
</dbReference>
<dbReference type="EMBL" id="PDLY01000003">
    <property type="protein sequence ID" value="MBA5727436.1"/>
    <property type="molecule type" value="Genomic_DNA"/>
</dbReference>
<organism evidence="2 3">
    <name type="scientific">Bombella mellum</name>
    <dbReference type="NCBI Taxonomy" id="2039288"/>
    <lineage>
        <taxon>Bacteria</taxon>
        <taxon>Pseudomonadati</taxon>
        <taxon>Pseudomonadota</taxon>
        <taxon>Alphaproteobacteria</taxon>
        <taxon>Acetobacterales</taxon>
        <taxon>Acetobacteraceae</taxon>
        <taxon>Bombella</taxon>
    </lineage>
</organism>
<comment type="caution">
    <text evidence="2">The sequence shown here is derived from an EMBL/GenBank/DDBJ whole genome shotgun (WGS) entry which is preliminary data.</text>
</comment>
<dbReference type="RefSeq" id="WP_182041040.1">
    <property type="nucleotide sequence ID" value="NZ_PDLY01000003.1"/>
</dbReference>
<keyword evidence="3" id="KW-1185">Reference proteome</keyword>
<feature type="region of interest" description="Disordered" evidence="1">
    <location>
        <begin position="117"/>
        <end position="163"/>
    </location>
</feature>
<feature type="compositionally biased region" description="Polar residues" evidence="1">
    <location>
        <begin position="144"/>
        <end position="154"/>
    </location>
</feature>
<name>A0ABR5ZSZ7_9PROT</name>
<reference evidence="2 3" key="1">
    <citation type="submission" date="2017-10" db="EMBL/GenBank/DDBJ databases">
        <authorList>
            <person name="Jakob F."/>
        </authorList>
    </citation>
    <scope>NUCLEOTIDE SEQUENCE [LARGE SCALE GENOMIC DNA]</scope>
    <source>
        <strain evidence="2 3">TMW 2.1889</strain>
    </source>
</reference>
<evidence type="ECO:0000313" key="2">
    <source>
        <dbReference type="EMBL" id="MBA5727436.1"/>
    </source>
</evidence>
<sequence length="163" mass="16869">MSDSKQQDGFIPNGLVVENLCGTLDGTLRIAGEVEHVELQGGQLCITDTGVMKDGRVEAESVIIDGHVSSVTFTTPRLSAGAGARISDCVIEMGNPTGCAIHEDASFEGDVRISVSRRSGAGAAGETPRASIPAGDDEPDPHWPTQTPDISEANQDADIPLGG</sequence>